<name>A0A2H6KHA9_9APIC</name>
<sequence>MTPVEEHDSVEETLSALQRVLTTTEVEAMAQVNNAYTLCLAESGPIMQYLGAGYYVKRAPLTVKKMLELRLSVAKEKTPPSTQKQTTKTETMHTVEGDTIEIIERYDSSDE</sequence>
<dbReference type="OrthoDB" id="365679at2759"/>
<evidence type="ECO:0000313" key="2">
    <source>
        <dbReference type="Proteomes" id="UP000236319"/>
    </source>
</evidence>
<organism evidence="1 2">
    <name type="scientific">Babesia ovata</name>
    <dbReference type="NCBI Taxonomy" id="189622"/>
    <lineage>
        <taxon>Eukaryota</taxon>
        <taxon>Sar</taxon>
        <taxon>Alveolata</taxon>
        <taxon>Apicomplexa</taxon>
        <taxon>Aconoidasida</taxon>
        <taxon>Piroplasmida</taxon>
        <taxon>Babesiidae</taxon>
        <taxon>Babesia</taxon>
    </lineage>
</organism>
<dbReference type="VEuPathDB" id="PiroplasmaDB:BOVATA_038540"/>
<dbReference type="GeneID" id="39876131"/>
<accession>A0A2H6KHA9</accession>
<proteinExistence type="predicted"/>
<comment type="caution">
    <text evidence="1">The sequence shown here is derived from an EMBL/GenBank/DDBJ whole genome shotgun (WGS) entry which is preliminary data.</text>
</comment>
<dbReference type="Proteomes" id="UP000236319">
    <property type="component" value="Unassembled WGS sequence"/>
</dbReference>
<protein>
    <submittedName>
        <fullName evidence="1">Vacuolar sorting-associated 37D, putative</fullName>
    </submittedName>
</protein>
<keyword evidence="2" id="KW-1185">Reference proteome</keyword>
<evidence type="ECO:0000313" key="1">
    <source>
        <dbReference type="EMBL" id="GBE62361.1"/>
    </source>
</evidence>
<gene>
    <name evidence="1" type="ORF">BOVATA_038540</name>
</gene>
<dbReference type="AlphaFoldDB" id="A0A2H6KHA9"/>
<dbReference type="EMBL" id="BDSA01000004">
    <property type="protein sequence ID" value="GBE62361.1"/>
    <property type="molecule type" value="Genomic_DNA"/>
</dbReference>
<reference evidence="1 2" key="1">
    <citation type="journal article" date="2017" name="BMC Genomics">
        <title>Whole-genome assembly of Babesia ovata and comparative genomics between closely related pathogens.</title>
        <authorList>
            <person name="Yamagishi J."/>
            <person name="Asada M."/>
            <person name="Hakimi H."/>
            <person name="Tanaka T.Q."/>
            <person name="Sugimoto C."/>
            <person name="Kawazu S."/>
        </authorList>
    </citation>
    <scope>NUCLEOTIDE SEQUENCE [LARGE SCALE GENOMIC DNA]</scope>
    <source>
        <strain evidence="1 2">Miyake</strain>
    </source>
</reference>
<dbReference type="RefSeq" id="XP_028868604.1">
    <property type="nucleotide sequence ID" value="XM_029012771.1"/>
</dbReference>